<dbReference type="OrthoDB" id="9907113at2"/>
<protein>
    <submittedName>
        <fullName evidence="2">Uncharacterized protein</fullName>
    </submittedName>
</protein>
<accession>A0A1W1WKV0</accession>
<evidence type="ECO:0000313" key="2">
    <source>
        <dbReference type="EMBL" id="SMC06944.1"/>
    </source>
</evidence>
<evidence type="ECO:0000256" key="1">
    <source>
        <dbReference type="SAM" id="Phobius"/>
    </source>
</evidence>
<evidence type="ECO:0000313" key="3">
    <source>
        <dbReference type="Proteomes" id="UP000192660"/>
    </source>
</evidence>
<organism evidence="2 3">
    <name type="scientific">Sulfobacillus thermosulfidooxidans (strain DSM 9293 / VKM B-1269 / AT-1)</name>
    <dbReference type="NCBI Taxonomy" id="929705"/>
    <lineage>
        <taxon>Bacteria</taxon>
        <taxon>Bacillati</taxon>
        <taxon>Bacillota</taxon>
        <taxon>Clostridia</taxon>
        <taxon>Eubacteriales</taxon>
        <taxon>Clostridiales Family XVII. Incertae Sedis</taxon>
        <taxon>Sulfobacillus</taxon>
    </lineage>
</organism>
<proteinExistence type="predicted"/>
<dbReference type="AlphaFoldDB" id="A0A1W1WKV0"/>
<reference evidence="3" key="1">
    <citation type="submission" date="2017-04" db="EMBL/GenBank/DDBJ databases">
        <authorList>
            <person name="Varghese N."/>
            <person name="Submissions S."/>
        </authorList>
    </citation>
    <scope>NUCLEOTIDE SEQUENCE [LARGE SCALE GENOMIC DNA]</scope>
    <source>
        <strain evidence="3">DSM 9293</strain>
    </source>
</reference>
<dbReference type="RefSeq" id="WP_020374419.1">
    <property type="nucleotide sequence ID" value="NZ_FWWY01000001.1"/>
</dbReference>
<name>A0A1W1WKV0_SULTA</name>
<gene>
    <name evidence="2" type="ORF">SAMN00768000_3115</name>
</gene>
<keyword evidence="1" id="KW-0472">Membrane</keyword>
<keyword evidence="3" id="KW-1185">Reference proteome</keyword>
<dbReference type="Proteomes" id="UP000192660">
    <property type="component" value="Unassembled WGS sequence"/>
</dbReference>
<keyword evidence="1" id="KW-1133">Transmembrane helix</keyword>
<feature type="transmembrane region" description="Helical" evidence="1">
    <location>
        <begin position="77"/>
        <end position="97"/>
    </location>
</feature>
<keyword evidence="1" id="KW-0812">Transmembrane</keyword>
<feature type="transmembrane region" description="Helical" evidence="1">
    <location>
        <begin position="53"/>
        <end position="71"/>
    </location>
</feature>
<sequence length="134" mass="15955">MFLLQILMIVQGLYAVNRLVRLHFQGDWPYRWQSSSVEGWAWLKKWQSVYRTVYTFYSMLLGQTILWLILLKNLSPSTLNLWLLVSLGMFVVIFVLLSRHMQVLVRQIFEHPIIPPPSFDVIYRFLIHPPAIDH</sequence>
<dbReference type="EMBL" id="FWWY01000001">
    <property type="protein sequence ID" value="SMC06944.1"/>
    <property type="molecule type" value="Genomic_DNA"/>
</dbReference>